<dbReference type="EMBL" id="AOMC01000072">
    <property type="protein sequence ID" value="EMA47576.1"/>
    <property type="molecule type" value="Genomic_DNA"/>
</dbReference>
<organism evidence="2 3">
    <name type="scientific">Halococcus morrhuae DSM 1307</name>
    <dbReference type="NCBI Taxonomy" id="931277"/>
    <lineage>
        <taxon>Archaea</taxon>
        <taxon>Methanobacteriati</taxon>
        <taxon>Methanobacteriota</taxon>
        <taxon>Stenosarchaea group</taxon>
        <taxon>Halobacteria</taxon>
        <taxon>Halobacteriales</taxon>
        <taxon>Halococcaceae</taxon>
        <taxon>Halococcus</taxon>
    </lineage>
</organism>
<dbReference type="AlphaFoldDB" id="M0MPL4"/>
<feature type="domain" description="Transposase IS4-like" evidence="1">
    <location>
        <begin position="398"/>
        <end position="534"/>
    </location>
</feature>
<dbReference type="GO" id="GO:0006313">
    <property type="term" value="P:DNA transposition"/>
    <property type="evidence" value="ECO:0007669"/>
    <property type="project" value="InterPro"/>
</dbReference>
<dbReference type="GO" id="GO:0003677">
    <property type="term" value="F:DNA binding"/>
    <property type="evidence" value="ECO:0007669"/>
    <property type="project" value="InterPro"/>
</dbReference>
<reference evidence="2 3" key="1">
    <citation type="journal article" date="2014" name="PLoS Genet.">
        <title>Phylogenetically driven sequencing of extremely halophilic archaea reveals strategies for static and dynamic osmo-response.</title>
        <authorList>
            <person name="Becker E.A."/>
            <person name="Seitzer P.M."/>
            <person name="Tritt A."/>
            <person name="Larsen D."/>
            <person name="Krusor M."/>
            <person name="Yao A.I."/>
            <person name="Wu D."/>
            <person name="Madern D."/>
            <person name="Eisen J.A."/>
            <person name="Darling A.E."/>
            <person name="Facciotti M.T."/>
        </authorList>
    </citation>
    <scope>NUCLEOTIDE SEQUENCE [LARGE SCALE GENOMIC DNA]</scope>
    <source>
        <strain evidence="2 3">DSM 1307</strain>
    </source>
</reference>
<name>M0MPL4_HALMO</name>
<proteinExistence type="predicted"/>
<dbReference type="RefSeq" id="WP_004052227.1">
    <property type="nucleotide sequence ID" value="NZ_AOMC01000072.1"/>
</dbReference>
<dbReference type="SUPFAM" id="SSF53098">
    <property type="entry name" value="Ribonuclease H-like"/>
    <property type="match status" value="1"/>
</dbReference>
<dbReference type="Pfam" id="PF01609">
    <property type="entry name" value="DDE_Tnp_1"/>
    <property type="match status" value="1"/>
</dbReference>
<dbReference type="GO" id="GO:0004803">
    <property type="term" value="F:transposase activity"/>
    <property type="evidence" value="ECO:0007669"/>
    <property type="project" value="InterPro"/>
</dbReference>
<dbReference type="PATRIC" id="fig|931277.6.peg.958"/>
<gene>
    <name evidence="2" type="ORF">C448_04941</name>
</gene>
<comment type="caution">
    <text evidence="2">The sequence shown here is derived from an EMBL/GenBank/DDBJ whole genome shotgun (WGS) entry which is preliminary data.</text>
</comment>
<evidence type="ECO:0000313" key="2">
    <source>
        <dbReference type="EMBL" id="EMA47576.1"/>
    </source>
</evidence>
<dbReference type="InterPro" id="IPR012337">
    <property type="entry name" value="RNaseH-like_sf"/>
</dbReference>
<dbReference type="Proteomes" id="UP000011568">
    <property type="component" value="Unassembled WGS sequence"/>
</dbReference>
<dbReference type="eggNOG" id="arCOG06160">
    <property type="taxonomic scope" value="Archaea"/>
</dbReference>
<accession>M0MPL4</accession>
<dbReference type="InterPro" id="IPR002559">
    <property type="entry name" value="Transposase_11"/>
</dbReference>
<protein>
    <submittedName>
        <fullName evidence="2">Transposase IS4 family protein</fullName>
    </submittedName>
</protein>
<keyword evidence="3" id="KW-1185">Reference proteome</keyword>
<evidence type="ECO:0000313" key="3">
    <source>
        <dbReference type="Proteomes" id="UP000011568"/>
    </source>
</evidence>
<sequence>RTSEHGKLQTTISITSLEHYNSIVSISDFPTAVDGLVEQAEELCDVHDHITRIIADLDIPPDSFSDQYSHPGQAQFDFEPVIRMFLYQHAREFNDSELTRRLTGTAYVFIRFRLSRSPTQQAVNYIWRRRLSLADRRQIKATACAIREIAANHDLISPGEPRLDPGEIDDAGVTDDQIMRAIRIARDRGLSAFDTDRAANTTYPDEVFFERQAYLNLADVGTTTPRRRFDRLSDRAKTPHGDTHLRTMKKVGAADEQTTLDDFADGDQPPDWDRLREAILEPFHEGIGCLLDDVTERGGVRQPVIAAIDVTHWEFYPSPYKDDEDIEWDDEPIIVNGDEKVPKDDFPEMVSGDPDHRRSYKFATLTIVGEDTPIVLAIEPVRETSAWEADVGESTPKTAFVNRLMEQAEQHVDIHKVFADREFDAHGVRDELDRHGVTYLIPKKKYAADWRGIEQIDEHSAVDVAVEREVPLWVDGRKHKTSIIYVPSTEEEEGQYAVFTTNRDLSPDEAIGFTSQYRQRWVIENEYKTIKKHFLPTTASTDYRVRLLYFVLGVVMYNVWRLTNLLLREAVDVDLGDPPPLRAGEVVELIGFCLAPGG</sequence>
<feature type="non-terminal residue" evidence="2">
    <location>
        <position position="1"/>
    </location>
</feature>
<evidence type="ECO:0000259" key="1">
    <source>
        <dbReference type="Pfam" id="PF01609"/>
    </source>
</evidence>